<dbReference type="GO" id="GO:0016853">
    <property type="term" value="F:isomerase activity"/>
    <property type="evidence" value="ECO:0007669"/>
    <property type="project" value="UniProtKB-KW"/>
</dbReference>
<feature type="domain" description="Xylose isomerase-like TIM barrel" evidence="1">
    <location>
        <begin position="25"/>
        <end position="258"/>
    </location>
</feature>
<dbReference type="HOGENOM" id="CLU_1018835_0_0_11"/>
<dbReference type="InterPro" id="IPR013022">
    <property type="entry name" value="Xyl_isomerase-like_TIM-brl"/>
</dbReference>
<dbReference type="EMBL" id="CP000386">
    <property type="protein sequence ID" value="ABG03503.1"/>
    <property type="molecule type" value="Genomic_DNA"/>
</dbReference>
<dbReference type="InterPro" id="IPR036237">
    <property type="entry name" value="Xyl_isomerase-like_sf"/>
</dbReference>
<dbReference type="SUPFAM" id="SSF51658">
    <property type="entry name" value="Xylose isomerase-like"/>
    <property type="match status" value="1"/>
</dbReference>
<dbReference type="PANTHER" id="PTHR12110">
    <property type="entry name" value="HYDROXYPYRUVATE ISOMERASE"/>
    <property type="match status" value="1"/>
</dbReference>
<dbReference type="Proteomes" id="UP000006637">
    <property type="component" value="Chromosome"/>
</dbReference>
<dbReference type="RefSeq" id="WP_011563521.1">
    <property type="nucleotide sequence ID" value="NC_008148.1"/>
</dbReference>
<protein>
    <submittedName>
        <fullName evidence="2">Xylose isomerase-like TIM barrel</fullName>
    </submittedName>
</protein>
<proteinExistence type="predicted"/>
<dbReference type="InterPro" id="IPR050312">
    <property type="entry name" value="IolE/XylAMocC-like"/>
</dbReference>
<accession>Q1AYM5</accession>
<sequence length="281" mass="31590">MAQRLELGMISSAWFDTSVGLEEGIRRAREIGFDSYDIFEDPLDIDDATRRLIKQTCREVGLPIRSVVCVNFGLVDFNPSVERFAMDRARAYIDQGAYFGARNLLLVIGEYYWDGEVFPYEAIWGFAVDRVRRLGDYAAEKGLEIVIELEPFSQALVRDVDELARFIREVGHPAVKANADISHLHLSGASFEDVGKLRGIIGHIHLSDCDGKKHGDLPAGRGVTPIKDYLKAIIDTGYSGTVSIELEYSPDPDRIVEWVEEAYRETSRIMSELGVREEARA</sequence>
<dbReference type="STRING" id="266117.Rxyl_0529"/>
<dbReference type="PhylomeDB" id="Q1AYM5"/>
<keyword evidence="3" id="KW-1185">Reference proteome</keyword>
<gene>
    <name evidence="2" type="ordered locus">Rxyl_0529</name>
</gene>
<dbReference type="Pfam" id="PF01261">
    <property type="entry name" value="AP_endonuc_2"/>
    <property type="match status" value="1"/>
</dbReference>
<evidence type="ECO:0000313" key="3">
    <source>
        <dbReference type="Proteomes" id="UP000006637"/>
    </source>
</evidence>
<reference evidence="2 3" key="1">
    <citation type="submission" date="2006-06" db="EMBL/GenBank/DDBJ databases">
        <title>Complete sequence of Rubrobacter xylanophilus DSM 9941.</title>
        <authorList>
            <consortium name="US DOE Joint Genome Institute"/>
            <person name="Copeland A."/>
            <person name="Lucas S."/>
            <person name="Lapidus A."/>
            <person name="Barry K."/>
            <person name="Detter J.C."/>
            <person name="Glavina del Rio T."/>
            <person name="Hammon N."/>
            <person name="Israni S."/>
            <person name="Dalin E."/>
            <person name="Tice H."/>
            <person name="Pitluck S."/>
            <person name="Munk A.C."/>
            <person name="Brettin T."/>
            <person name="Bruce D."/>
            <person name="Han C."/>
            <person name="Tapia R."/>
            <person name="Gilna P."/>
            <person name="Schmutz J."/>
            <person name="Larimer F."/>
            <person name="Land M."/>
            <person name="Hauser L."/>
            <person name="Kyrpides N."/>
            <person name="Lykidis A."/>
            <person name="da Costa M.S."/>
            <person name="Rainey F.A."/>
            <person name="Empadinhas N."/>
            <person name="Jolivet E."/>
            <person name="Battista J.R."/>
            <person name="Richardson P."/>
        </authorList>
    </citation>
    <scope>NUCLEOTIDE SEQUENCE [LARGE SCALE GENOMIC DNA]</scope>
    <source>
        <strain evidence="3">DSM 9941 / NBRC 16129 / PRD-1</strain>
    </source>
</reference>
<evidence type="ECO:0000259" key="1">
    <source>
        <dbReference type="Pfam" id="PF01261"/>
    </source>
</evidence>
<dbReference type="KEGG" id="rxy:Rxyl_0529"/>
<dbReference type="Gene3D" id="3.20.20.150">
    <property type="entry name" value="Divalent-metal-dependent TIM barrel enzymes"/>
    <property type="match status" value="1"/>
</dbReference>
<evidence type="ECO:0000313" key="2">
    <source>
        <dbReference type="EMBL" id="ABG03503.1"/>
    </source>
</evidence>
<dbReference type="eggNOG" id="COG1082">
    <property type="taxonomic scope" value="Bacteria"/>
</dbReference>
<name>Q1AYM5_RUBXD</name>
<keyword evidence="2" id="KW-0413">Isomerase</keyword>
<dbReference type="AlphaFoldDB" id="Q1AYM5"/>
<organism evidence="2 3">
    <name type="scientific">Rubrobacter xylanophilus (strain DSM 9941 / JCM 11954 / NBRC 16129 / PRD-1)</name>
    <dbReference type="NCBI Taxonomy" id="266117"/>
    <lineage>
        <taxon>Bacteria</taxon>
        <taxon>Bacillati</taxon>
        <taxon>Actinomycetota</taxon>
        <taxon>Rubrobacteria</taxon>
        <taxon>Rubrobacterales</taxon>
        <taxon>Rubrobacteraceae</taxon>
        <taxon>Rubrobacter</taxon>
    </lineage>
</organism>